<dbReference type="PIRSF" id="PIRSF000126">
    <property type="entry name" value="11-beta-HSD1"/>
    <property type="match status" value="1"/>
</dbReference>
<dbReference type="RefSeq" id="WP_187465157.1">
    <property type="nucleotide sequence ID" value="NZ_JACSIT010000050.1"/>
</dbReference>
<evidence type="ECO:0000256" key="2">
    <source>
        <dbReference type="ARBA" id="ARBA00023002"/>
    </source>
</evidence>
<protein>
    <submittedName>
        <fullName evidence="4">SDR family NAD(P)-dependent oxidoreductase</fullName>
    </submittedName>
</protein>
<evidence type="ECO:0000256" key="3">
    <source>
        <dbReference type="RuleBase" id="RU000363"/>
    </source>
</evidence>
<evidence type="ECO:0000256" key="1">
    <source>
        <dbReference type="ARBA" id="ARBA00006484"/>
    </source>
</evidence>
<dbReference type="Proteomes" id="UP000650081">
    <property type="component" value="Unassembled WGS sequence"/>
</dbReference>
<dbReference type="CDD" id="cd05233">
    <property type="entry name" value="SDR_c"/>
    <property type="match status" value="1"/>
</dbReference>
<keyword evidence="5" id="KW-1185">Reference proteome</keyword>
<dbReference type="Gene3D" id="3.40.50.720">
    <property type="entry name" value="NAD(P)-binding Rossmann-like Domain"/>
    <property type="match status" value="1"/>
</dbReference>
<evidence type="ECO:0000313" key="4">
    <source>
        <dbReference type="EMBL" id="MBC6993032.1"/>
    </source>
</evidence>
<sequence>MKAVGLITGASSGIGRALAHEHAKRQRDLVIVARREEELKELKAELSAKYGVQVRVIAKDLTAPGACQAIYDELKQEGIAVDYLFNNAGYGGHGNFHERDLATDLGMIDLNVKALVELTHLFLKDMVVRGRGKILQTSSTAGYMPGPLQAVYFATKAFVNSFTWAVAKEVENTGVTLTTLNPGAVATEFADTAELSDTDLFKSPKTPEYTAGRGYAAMEAGKLDEITEFGLKMTIKAGLAVMPLKMQLTTIYNMQKKQGA</sequence>
<reference evidence="4" key="1">
    <citation type="submission" date="2020-08" db="EMBL/GenBank/DDBJ databases">
        <title>Lewinella bacteria from marine environments.</title>
        <authorList>
            <person name="Zhong Y."/>
        </authorList>
    </citation>
    <scope>NUCLEOTIDE SEQUENCE</scope>
    <source>
        <strain evidence="4">KCTC 42187</strain>
    </source>
</reference>
<dbReference type="PANTHER" id="PTHR42901">
    <property type="entry name" value="ALCOHOL DEHYDROGENASE"/>
    <property type="match status" value="1"/>
</dbReference>
<name>A0A923PFC2_9BACT</name>
<comment type="similarity">
    <text evidence="1 3">Belongs to the short-chain dehydrogenases/reductases (SDR) family.</text>
</comment>
<dbReference type="SUPFAM" id="SSF51735">
    <property type="entry name" value="NAD(P)-binding Rossmann-fold domains"/>
    <property type="match status" value="1"/>
</dbReference>
<comment type="caution">
    <text evidence="4">The sequence shown here is derived from an EMBL/GenBank/DDBJ whole genome shotgun (WGS) entry which is preliminary data.</text>
</comment>
<gene>
    <name evidence="4" type="ORF">H9S92_02570</name>
</gene>
<dbReference type="AlphaFoldDB" id="A0A923PFC2"/>
<dbReference type="PANTHER" id="PTHR42901:SF1">
    <property type="entry name" value="ALCOHOL DEHYDROGENASE"/>
    <property type="match status" value="1"/>
</dbReference>
<proteinExistence type="inferred from homology"/>
<organism evidence="4 5">
    <name type="scientific">Neolewinella lacunae</name>
    <dbReference type="NCBI Taxonomy" id="1517758"/>
    <lineage>
        <taxon>Bacteria</taxon>
        <taxon>Pseudomonadati</taxon>
        <taxon>Bacteroidota</taxon>
        <taxon>Saprospiria</taxon>
        <taxon>Saprospirales</taxon>
        <taxon>Lewinellaceae</taxon>
        <taxon>Neolewinella</taxon>
    </lineage>
</organism>
<dbReference type="InterPro" id="IPR036291">
    <property type="entry name" value="NAD(P)-bd_dom_sf"/>
</dbReference>
<dbReference type="Pfam" id="PF00106">
    <property type="entry name" value="adh_short"/>
    <property type="match status" value="1"/>
</dbReference>
<dbReference type="InterPro" id="IPR002347">
    <property type="entry name" value="SDR_fam"/>
</dbReference>
<dbReference type="PRINTS" id="PR00081">
    <property type="entry name" value="GDHRDH"/>
</dbReference>
<keyword evidence="2" id="KW-0560">Oxidoreductase</keyword>
<dbReference type="GO" id="GO:0016491">
    <property type="term" value="F:oxidoreductase activity"/>
    <property type="evidence" value="ECO:0007669"/>
    <property type="project" value="UniProtKB-KW"/>
</dbReference>
<evidence type="ECO:0000313" key="5">
    <source>
        <dbReference type="Proteomes" id="UP000650081"/>
    </source>
</evidence>
<accession>A0A923PFC2</accession>
<dbReference type="PRINTS" id="PR00080">
    <property type="entry name" value="SDRFAMILY"/>
</dbReference>
<dbReference type="EMBL" id="JACSIT010000050">
    <property type="protein sequence ID" value="MBC6993032.1"/>
    <property type="molecule type" value="Genomic_DNA"/>
</dbReference>